<dbReference type="EMBL" id="CP111023">
    <property type="protein sequence ID" value="WAR20871.1"/>
    <property type="molecule type" value="Genomic_DNA"/>
</dbReference>
<evidence type="ECO:0000313" key="2">
    <source>
        <dbReference type="Proteomes" id="UP001164746"/>
    </source>
</evidence>
<evidence type="ECO:0008006" key="3">
    <source>
        <dbReference type="Google" id="ProtNLM"/>
    </source>
</evidence>
<accession>A0ABY7FJF1</accession>
<keyword evidence="2" id="KW-1185">Reference proteome</keyword>
<organism evidence="1 2">
    <name type="scientific">Mya arenaria</name>
    <name type="common">Soft-shell clam</name>
    <dbReference type="NCBI Taxonomy" id="6604"/>
    <lineage>
        <taxon>Eukaryota</taxon>
        <taxon>Metazoa</taxon>
        <taxon>Spiralia</taxon>
        <taxon>Lophotrochozoa</taxon>
        <taxon>Mollusca</taxon>
        <taxon>Bivalvia</taxon>
        <taxon>Autobranchia</taxon>
        <taxon>Heteroconchia</taxon>
        <taxon>Euheterodonta</taxon>
        <taxon>Imparidentia</taxon>
        <taxon>Neoheterodontei</taxon>
        <taxon>Myida</taxon>
        <taxon>Myoidea</taxon>
        <taxon>Myidae</taxon>
        <taxon>Mya</taxon>
    </lineage>
</organism>
<name>A0ABY7FJF1_MYAAR</name>
<protein>
    <recommendedName>
        <fullName evidence="3">Peroxin-13</fullName>
    </recommendedName>
</protein>
<proteinExistence type="predicted"/>
<dbReference type="InterPro" id="IPR052035">
    <property type="entry name" value="ZnF_BED_domain_contain"/>
</dbReference>
<reference evidence="1" key="1">
    <citation type="submission" date="2022-11" db="EMBL/GenBank/DDBJ databases">
        <title>Centuries of genome instability and evolution in soft-shell clam transmissible cancer (bioRxiv).</title>
        <authorList>
            <person name="Hart S.F.M."/>
            <person name="Yonemitsu M.A."/>
            <person name="Giersch R.M."/>
            <person name="Beal B.F."/>
            <person name="Arriagada G."/>
            <person name="Davis B.W."/>
            <person name="Ostrander E.A."/>
            <person name="Goff S.P."/>
            <person name="Metzger M.J."/>
        </authorList>
    </citation>
    <scope>NUCLEOTIDE SEQUENCE</scope>
    <source>
        <strain evidence="1">MELC-2E11</strain>
        <tissue evidence="1">Siphon/mantle</tissue>
    </source>
</reference>
<dbReference type="Proteomes" id="UP001164746">
    <property type="component" value="Chromosome 12"/>
</dbReference>
<gene>
    <name evidence="1" type="ORF">MAR_014845</name>
</gene>
<dbReference type="PANTHER" id="PTHR46481:SF4">
    <property type="entry name" value="ZINC FINGER BED DOMAIN-CONTAINING PROTEIN 4"/>
    <property type="match status" value="1"/>
</dbReference>
<sequence>MGGYGRGGYGHGGYGGYMGGYGGGGYGRGYGGHGGSYGGHGHAVNLASGLAETVTQWQLERNGKGPAVTTDNVSNIVRAVKESSLGPHMGCFANTINLATQRGRKVQQVHRVLGRLRRVVTYVHKSTSVTSCLKLMQTKLDIAQHKLLLDVPTR</sequence>
<evidence type="ECO:0000313" key="1">
    <source>
        <dbReference type="EMBL" id="WAR20871.1"/>
    </source>
</evidence>
<dbReference type="PANTHER" id="PTHR46481">
    <property type="entry name" value="ZINC FINGER BED DOMAIN-CONTAINING PROTEIN 4"/>
    <property type="match status" value="1"/>
</dbReference>